<reference evidence="13" key="1">
    <citation type="submission" date="2019-06" db="EMBL/GenBank/DDBJ databases">
        <title>Draft genome sequence of the griseofulvin-producing fungus Xylaria cubensis strain G536.</title>
        <authorList>
            <person name="Mead M.E."/>
            <person name="Raja H.A."/>
            <person name="Steenwyk J.L."/>
            <person name="Knowles S.L."/>
            <person name="Oberlies N.H."/>
            <person name="Rokas A."/>
        </authorList>
    </citation>
    <scope>NUCLEOTIDE SEQUENCE [LARGE SCALE GENOMIC DNA]</scope>
    <source>
        <strain evidence="13">G536</strain>
    </source>
</reference>
<protein>
    <recommendedName>
        <fullName evidence="8">U4/U6 snRNA-associated-splicing factor PRP24</fullName>
    </recommendedName>
</protein>
<evidence type="ECO:0000256" key="1">
    <source>
        <dbReference type="ARBA" id="ARBA00004123"/>
    </source>
</evidence>
<evidence type="ECO:0000256" key="6">
    <source>
        <dbReference type="ARBA" id="ARBA00023242"/>
    </source>
</evidence>
<dbReference type="SUPFAM" id="SSF54928">
    <property type="entry name" value="RNA-binding domain, RBD"/>
    <property type="match status" value="3"/>
</dbReference>
<dbReference type="FunFam" id="3.30.70.330:FF:000365">
    <property type="entry name" value="U4/U6 snRNA-associated-splicing factor PRP24"/>
    <property type="match status" value="1"/>
</dbReference>
<dbReference type="PANTHER" id="PTHR24012">
    <property type="entry name" value="RNA BINDING PROTEIN"/>
    <property type="match status" value="1"/>
</dbReference>
<keyword evidence="3" id="KW-0677">Repeat</keyword>
<evidence type="ECO:0000256" key="3">
    <source>
        <dbReference type="ARBA" id="ARBA00022737"/>
    </source>
</evidence>
<dbReference type="InterPro" id="IPR034397">
    <property type="entry name" value="Prp24_RRM1"/>
</dbReference>
<feature type="compositionally biased region" description="Polar residues" evidence="10">
    <location>
        <begin position="841"/>
        <end position="850"/>
    </location>
</feature>
<dbReference type="SMART" id="SM00360">
    <property type="entry name" value="RRM"/>
    <property type="match status" value="4"/>
</dbReference>
<dbReference type="Pfam" id="PF00076">
    <property type="entry name" value="RRM_1"/>
    <property type="match status" value="3"/>
</dbReference>
<sequence length="1334" mass="148804">MVYGLRSILSDYFHNWLRGFFLEFPLSLSKLEDFVVMNEADRVASRMGTTKGQTAAGPFPVARDMPDIWVEGLHLSDPVRCITVKSELKMAGIMSLGHLIISYVRYAKQGAGGPLGSMIHDPSARDSPKKTGRATIHHLVHHSTCAFAAHLSYQVKAKPRLTSPPSVLHLSPTTSASASVPVPVPVYRTGTRRQPPNPNMSIHSSAIEASRGDRESSASALDHHTRITHDDDNPQHHVRSSSSSSSSSRSSNNITASITSTMANPVGEDSWLAYIDEQRRHVGDLEARVKVVELFKAALGDEPSSLRLWLAYCEYFWSLFSECQSLAPSSASSSSSASSWTDDDRQLGRDLFSFDAALSLWSDGYNANKFRIADSHHFWDRWIAIELEQLARTRTPSGVKRISHLFRDRLQVPHATWDQTSQMFSEFLTTYNNAAYEQEFQDVTRTARDAKAAYELREPHELDLVRAQRAGDRDAEKVKMRQYLDWEMVQTAAATSAVTSHRSQHQPQHHDPLAIPLGLGLYARSLTGILAFDDEVWNNCAVYLSNLHRQTKTNPSLYTPLLPNMLDFFQRATKHCPWSGPLWSRYILTAEDAGWSFHKVESIKHAATNTKALDENGMTGVLDMYTAWCGFLKRTAMDPNAPEDAADVAEVGLLAALEDVELWGKRLYKDAYQGDPNFRLERILIQYLTEVKCDVDAARNHWDRMSHHSLLANSYDFWLNYYLWEMVVYASRPKAPSPTPPTPSAGAKAVRAPTLATGVLQRALTQKTLDWPERIMEVYLQHCNDYEQPDTLHYALDTVHKTRRLVAKRRARENAAAAAAYTTQSQTEPQAEVEQTENHVGASTTQDVTASSSPSSSKRKRGEEASEDAEEASSKKAKSTEAHGDDTESLELKPKRDRENTSVMVTNLPSDVTQTALRRYFKEYGHINNLVLRKESDDKSSSALIEFSSSEEADSALLRDQKYFNQSQLSVKPGTRLTVFVSNYPPTADETYIHRLFERCGDIFNIRWPSLKYNTHRRFCYVSFRNPDAAYQATLMDGTMVEGKYRLQSKFSNPSHKKDREGALAEGREVRVKSVHPATQENDLRSIFGKYGKVVTIRLLTNLSGQNVGTAFVVFETKEQAENALQLDKTKFKSQLLEVELCKDTNFRPLATSRGERGSNTASPAPSTDGDVVMPDHLGDPSQKEQTVTPAEIRERTMAILGIPDTVNDARIRSLAEKYGSIVKLVLRPDHAGAIVEFTDASAAGRAALGLEGHEITPAHKLRTGGVKELFNEKSDQKKQEADTTAKPPPKAWMPPPPAIRRPAVLGRGGGGRGGRRGGLGFVAVAKKDNKETQ</sequence>
<dbReference type="CDD" id="cd00590">
    <property type="entry name" value="RRM_SF"/>
    <property type="match status" value="1"/>
</dbReference>
<feature type="compositionally biased region" description="Basic and acidic residues" evidence="10">
    <location>
        <begin position="872"/>
        <end position="900"/>
    </location>
</feature>
<dbReference type="GO" id="GO:0003723">
    <property type="term" value="F:RNA binding"/>
    <property type="evidence" value="ECO:0007669"/>
    <property type="project" value="UniProtKB-UniRule"/>
</dbReference>
<keyword evidence="6" id="KW-0539">Nucleus</keyword>
<dbReference type="CDD" id="cd12296">
    <property type="entry name" value="RRM1_Prp24"/>
    <property type="match status" value="1"/>
</dbReference>
<feature type="region of interest" description="Disordered" evidence="10">
    <location>
        <begin position="166"/>
        <end position="253"/>
    </location>
</feature>
<comment type="caution">
    <text evidence="12">The sequence shown here is derived from an EMBL/GenBank/DDBJ whole genome shotgun (WGS) entry which is preliminary data.</text>
</comment>
<evidence type="ECO:0000256" key="10">
    <source>
        <dbReference type="SAM" id="MobiDB-lite"/>
    </source>
</evidence>
<comment type="function">
    <text evidence="7">Functions as a recycling factor of the spliceosome, a machinery that forms on each precursor-messenger RNA (pre-mRNA) and catalyzes the removal of introns. Chaperones the re-annealing of U4 and U6 snRNAs (small nuclear RNAs) released from previous rounds of splicing, an initial step in reforming the U4/U6-U5 tri-snRNP (small nuclear ribonucleoprotein) that can reassemble into another spliceosome complex; this step involves binding U6 and facilitating the unwinding of the U6 internal stem loop, followed by base-pairing of U6 to U4.</text>
</comment>
<gene>
    <name evidence="12" type="ORF">FHL15_007052</name>
</gene>
<evidence type="ECO:0000256" key="7">
    <source>
        <dbReference type="ARBA" id="ARBA00093374"/>
    </source>
</evidence>
<feature type="domain" description="RRM" evidence="11">
    <location>
        <begin position="977"/>
        <end position="1054"/>
    </location>
</feature>
<feature type="region of interest" description="Disordered" evidence="10">
    <location>
        <begin position="816"/>
        <end position="902"/>
    </location>
</feature>
<evidence type="ECO:0000256" key="8">
    <source>
        <dbReference type="ARBA" id="ARBA00093627"/>
    </source>
</evidence>
<dbReference type="Gene3D" id="3.30.70.330">
    <property type="match status" value="4"/>
</dbReference>
<dbReference type="InterPro" id="IPR000504">
    <property type="entry name" value="RRM_dom"/>
</dbReference>
<dbReference type="SUPFAM" id="SSF48452">
    <property type="entry name" value="TPR-like"/>
    <property type="match status" value="1"/>
</dbReference>
<dbReference type="InterPro" id="IPR031766">
    <property type="entry name" value="RRM_occluded"/>
</dbReference>
<keyword evidence="13" id="KW-1185">Reference proteome</keyword>
<dbReference type="Proteomes" id="UP000319160">
    <property type="component" value="Unassembled WGS sequence"/>
</dbReference>
<feature type="compositionally biased region" description="Low complexity" evidence="10">
    <location>
        <begin position="240"/>
        <end position="253"/>
    </location>
</feature>
<dbReference type="OrthoDB" id="360390at2759"/>
<feature type="compositionally biased region" description="Pro residues" evidence="10">
    <location>
        <begin position="1287"/>
        <end position="1300"/>
    </location>
</feature>
<dbReference type="GO" id="GO:0008380">
    <property type="term" value="P:RNA splicing"/>
    <property type="evidence" value="ECO:0007669"/>
    <property type="project" value="UniProtKB-KW"/>
</dbReference>
<evidence type="ECO:0000256" key="4">
    <source>
        <dbReference type="ARBA" id="ARBA00022884"/>
    </source>
</evidence>
<dbReference type="CDD" id="cd12299">
    <property type="entry name" value="RRM4_Prp24"/>
    <property type="match status" value="1"/>
</dbReference>
<accession>A0A553HVH8</accession>
<dbReference type="GO" id="GO:0006397">
    <property type="term" value="P:mRNA processing"/>
    <property type="evidence" value="ECO:0007669"/>
    <property type="project" value="UniProtKB-KW"/>
</dbReference>
<feature type="compositionally biased region" description="Basic and acidic residues" evidence="10">
    <location>
        <begin position="1271"/>
        <end position="1284"/>
    </location>
</feature>
<dbReference type="EMBL" id="VFLP01000040">
    <property type="protein sequence ID" value="TRX91955.1"/>
    <property type="molecule type" value="Genomic_DNA"/>
</dbReference>
<comment type="subcellular location">
    <subcellularLocation>
        <location evidence="1">Nucleus</location>
    </subcellularLocation>
</comment>
<feature type="domain" description="RRM" evidence="11">
    <location>
        <begin position="1196"/>
        <end position="1269"/>
    </location>
</feature>
<dbReference type="GO" id="GO:0005688">
    <property type="term" value="C:U6 snRNP"/>
    <property type="evidence" value="ECO:0007669"/>
    <property type="project" value="UniProtKB-ARBA"/>
</dbReference>
<dbReference type="PROSITE" id="PS50102">
    <property type="entry name" value="RRM"/>
    <property type="match status" value="4"/>
</dbReference>
<feature type="domain" description="RRM" evidence="11">
    <location>
        <begin position="901"/>
        <end position="976"/>
    </location>
</feature>
<feature type="region of interest" description="Disordered" evidence="10">
    <location>
        <begin position="1150"/>
        <end position="1189"/>
    </location>
</feature>
<feature type="compositionally biased region" description="Low complexity" evidence="10">
    <location>
        <begin position="171"/>
        <end position="181"/>
    </location>
</feature>
<evidence type="ECO:0000256" key="2">
    <source>
        <dbReference type="ARBA" id="ARBA00022664"/>
    </source>
</evidence>
<feature type="compositionally biased region" description="Basic and acidic residues" evidence="10">
    <location>
        <begin position="210"/>
        <end position="235"/>
    </location>
</feature>
<feature type="compositionally biased region" description="Gly residues" evidence="10">
    <location>
        <begin position="1307"/>
        <end position="1321"/>
    </location>
</feature>
<keyword evidence="2" id="KW-0507">mRNA processing</keyword>
<keyword evidence="4 9" id="KW-0694">RNA-binding</keyword>
<evidence type="ECO:0000256" key="9">
    <source>
        <dbReference type="PROSITE-ProRule" id="PRU00176"/>
    </source>
</evidence>
<dbReference type="InterPro" id="IPR012677">
    <property type="entry name" value="Nucleotide-bd_a/b_plait_sf"/>
</dbReference>
<evidence type="ECO:0000256" key="5">
    <source>
        <dbReference type="ARBA" id="ARBA00023187"/>
    </source>
</evidence>
<organism evidence="12 13">
    <name type="scientific">Xylaria flabelliformis</name>
    <dbReference type="NCBI Taxonomy" id="2512241"/>
    <lineage>
        <taxon>Eukaryota</taxon>
        <taxon>Fungi</taxon>
        <taxon>Dikarya</taxon>
        <taxon>Ascomycota</taxon>
        <taxon>Pezizomycotina</taxon>
        <taxon>Sordariomycetes</taxon>
        <taxon>Xylariomycetidae</taxon>
        <taxon>Xylariales</taxon>
        <taxon>Xylariaceae</taxon>
        <taxon>Xylaria</taxon>
    </lineage>
</organism>
<dbReference type="InterPro" id="IPR011990">
    <property type="entry name" value="TPR-like_helical_dom_sf"/>
</dbReference>
<name>A0A553HVH8_9PEZI</name>
<evidence type="ECO:0000259" key="11">
    <source>
        <dbReference type="PROSITE" id="PS50102"/>
    </source>
</evidence>
<dbReference type="Gene3D" id="1.25.40.10">
    <property type="entry name" value="Tetratricopeptide repeat domain"/>
    <property type="match status" value="2"/>
</dbReference>
<evidence type="ECO:0000313" key="13">
    <source>
        <dbReference type="Proteomes" id="UP000319160"/>
    </source>
</evidence>
<dbReference type="FunFam" id="3.30.70.330:FF:000588">
    <property type="entry name" value="Pre-mRNA splicing factor (Prp24), putative"/>
    <property type="match status" value="1"/>
</dbReference>
<evidence type="ECO:0000313" key="12">
    <source>
        <dbReference type="EMBL" id="TRX91955.1"/>
    </source>
</evidence>
<dbReference type="Pfam" id="PF16842">
    <property type="entry name" value="RRM_occluded"/>
    <property type="match status" value="1"/>
</dbReference>
<dbReference type="STRING" id="2512241.A0A553HVH8"/>
<feature type="domain" description="RRM" evidence="11">
    <location>
        <begin position="1068"/>
        <end position="1144"/>
    </location>
</feature>
<keyword evidence="5" id="KW-0508">mRNA splicing</keyword>
<feature type="region of interest" description="Disordered" evidence="10">
    <location>
        <begin position="1271"/>
        <end position="1334"/>
    </location>
</feature>
<dbReference type="InterPro" id="IPR035979">
    <property type="entry name" value="RBD_domain_sf"/>
</dbReference>
<proteinExistence type="predicted"/>